<evidence type="ECO:0000313" key="3">
    <source>
        <dbReference type="EMBL" id="MBX6679846.1"/>
    </source>
</evidence>
<feature type="compositionally biased region" description="Low complexity" evidence="1">
    <location>
        <begin position="96"/>
        <end position="105"/>
    </location>
</feature>
<organism evidence="3 4">
    <name type="scientific">Chlamydia gallinacea</name>
    <dbReference type="NCBI Taxonomy" id="1457153"/>
    <lineage>
        <taxon>Bacteria</taxon>
        <taxon>Pseudomonadati</taxon>
        <taxon>Chlamydiota</taxon>
        <taxon>Chlamydiia</taxon>
        <taxon>Chlamydiales</taxon>
        <taxon>Chlamydiaceae</taxon>
        <taxon>Chlamydia/Chlamydophila group</taxon>
        <taxon>Chlamydia</taxon>
    </lineage>
</organism>
<name>A0ABS7IQD3_9CHLA</name>
<sequence length="105" mass="11271">MTTPIQQPLTPITTVRCPSQPTQLQQRRLAAVLCTISFISLVLFSACVATAITSGCLLLWTLPVTVALVFVLSVLALRRLCPKSIPATQEPKPSEPSESPAIIKS</sequence>
<evidence type="ECO:0000313" key="4">
    <source>
        <dbReference type="Proteomes" id="UP000781104"/>
    </source>
</evidence>
<dbReference type="EMBL" id="JAEMHH010000005">
    <property type="protein sequence ID" value="MBX6679846.1"/>
    <property type="molecule type" value="Genomic_DNA"/>
</dbReference>
<evidence type="ECO:0000256" key="1">
    <source>
        <dbReference type="SAM" id="MobiDB-lite"/>
    </source>
</evidence>
<feature type="transmembrane region" description="Helical" evidence="2">
    <location>
        <begin position="58"/>
        <end position="77"/>
    </location>
</feature>
<reference evidence="3 4" key="1">
    <citation type="journal article" date="2021" name="Sci. Rep.">
        <title>Genetic and phenotypic analysis of the pathogenic potential of two novel Chlamydia gallinacea strains compared to Chlamydia psittaci.</title>
        <authorList>
            <person name="Heijne M."/>
            <person name="Jelocnik M."/>
            <person name="Umanets A."/>
            <person name="Brouwer M.S.M."/>
            <person name="Dinkla A."/>
            <person name="Harders F."/>
            <person name="van Keulen L.J.M."/>
            <person name="Roest H.J."/>
            <person name="Schaafsma F."/>
            <person name="Velkers F.C."/>
            <person name="van der Goot J.A."/>
            <person name="Pannekoek Y."/>
            <person name="Koets A.P."/>
        </authorList>
    </citation>
    <scope>NUCLEOTIDE SEQUENCE [LARGE SCALE GENOMIC DNA]</scope>
    <source>
        <strain evidence="3 4">NL_F725</strain>
    </source>
</reference>
<gene>
    <name evidence="3" type="ORF">JG731_00500</name>
</gene>
<dbReference type="RefSeq" id="WP_021828243.1">
    <property type="nucleotide sequence ID" value="NZ_CAMPFW010000003.1"/>
</dbReference>
<keyword evidence="2" id="KW-0472">Membrane</keyword>
<protein>
    <submittedName>
        <fullName evidence="3">Uncharacterized protein</fullName>
    </submittedName>
</protein>
<comment type="caution">
    <text evidence="3">The sequence shown here is derived from an EMBL/GenBank/DDBJ whole genome shotgun (WGS) entry which is preliminary data.</text>
</comment>
<keyword evidence="4" id="KW-1185">Reference proteome</keyword>
<feature type="region of interest" description="Disordered" evidence="1">
    <location>
        <begin position="85"/>
        <end position="105"/>
    </location>
</feature>
<keyword evidence="2" id="KW-1133">Transmembrane helix</keyword>
<evidence type="ECO:0000256" key="2">
    <source>
        <dbReference type="SAM" id="Phobius"/>
    </source>
</evidence>
<dbReference type="Proteomes" id="UP000781104">
    <property type="component" value="Unassembled WGS sequence"/>
</dbReference>
<accession>A0ABS7IQD3</accession>
<feature type="transmembrane region" description="Helical" evidence="2">
    <location>
        <begin position="29"/>
        <end position="52"/>
    </location>
</feature>
<proteinExistence type="predicted"/>
<dbReference type="GeneID" id="81478630"/>
<keyword evidence="2" id="KW-0812">Transmembrane</keyword>